<feature type="region of interest" description="Disordered" evidence="1">
    <location>
        <begin position="1"/>
        <end position="23"/>
    </location>
</feature>
<reference evidence="2 3" key="1">
    <citation type="submission" date="2023-05" db="EMBL/GenBank/DDBJ databases">
        <title>B98-5 Cell Line De Novo Hybrid Assembly: An Optical Mapping Approach.</title>
        <authorList>
            <person name="Kananen K."/>
            <person name="Auerbach J.A."/>
            <person name="Kautto E."/>
            <person name="Blachly J.S."/>
        </authorList>
    </citation>
    <scope>NUCLEOTIDE SEQUENCE [LARGE SCALE GENOMIC DNA]</scope>
    <source>
        <strain evidence="2">B95-8</strain>
        <tissue evidence="2">Cell line</tissue>
    </source>
</reference>
<comment type="caution">
    <text evidence="2">The sequence shown here is derived from an EMBL/GenBank/DDBJ whole genome shotgun (WGS) entry which is preliminary data.</text>
</comment>
<name>A0ABQ9VT55_SAGOE</name>
<dbReference type="InterPro" id="IPR026130">
    <property type="entry name" value="PPP1R26"/>
</dbReference>
<protein>
    <submittedName>
        <fullName evidence="2">Uncharacterized protein</fullName>
    </submittedName>
</protein>
<dbReference type="Proteomes" id="UP001266305">
    <property type="component" value="Unassembled WGS sequence"/>
</dbReference>
<accession>A0ABQ9VT55</accession>
<sequence length="137" mass="14846">MGCGSRSFLTPSPGAKRDARAQADRALPWSDFAHESSCPAHGRCAVKGCPGRPSPVFGSPHLLAKKDHWLQPSRKAKPGLSLHDRRSSGSEDSILDLRYRLRVIDRDDQDQDVLDSNASDFSDTSGEDSGDSSVVKV</sequence>
<evidence type="ECO:0000256" key="1">
    <source>
        <dbReference type="SAM" id="MobiDB-lite"/>
    </source>
</evidence>
<evidence type="ECO:0000313" key="2">
    <source>
        <dbReference type="EMBL" id="KAK2112574.1"/>
    </source>
</evidence>
<dbReference type="PANTHER" id="PTHR15724:SF0">
    <property type="entry name" value="PROTEIN PHOSPHATASE 1 REGULATORY SUBUNIT 26"/>
    <property type="match status" value="1"/>
</dbReference>
<organism evidence="2 3">
    <name type="scientific">Saguinus oedipus</name>
    <name type="common">Cotton-top tamarin</name>
    <name type="synonym">Oedipomidas oedipus</name>
    <dbReference type="NCBI Taxonomy" id="9490"/>
    <lineage>
        <taxon>Eukaryota</taxon>
        <taxon>Metazoa</taxon>
        <taxon>Chordata</taxon>
        <taxon>Craniata</taxon>
        <taxon>Vertebrata</taxon>
        <taxon>Euteleostomi</taxon>
        <taxon>Mammalia</taxon>
        <taxon>Eutheria</taxon>
        <taxon>Euarchontoglires</taxon>
        <taxon>Primates</taxon>
        <taxon>Haplorrhini</taxon>
        <taxon>Platyrrhini</taxon>
        <taxon>Cebidae</taxon>
        <taxon>Callitrichinae</taxon>
        <taxon>Saguinus</taxon>
    </lineage>
</organism>
<dbReference type="EMBL" id="JASSZA010000005">
    <property type="protein sequence ID" value="KAK2112574.1"/>
    <property type="molecule type" value="Genomic_DNA"/>
</dbReference>
<feature type="region of interest" description="Disordered" evidence="1">
    <location>
        <begin position="67"/>
        <end position="90"/>
    </location>
</feature>
<evidence type="ECO:0000313" key="3">
    <source>
        <dbReference type="Proteomes" id="UP001266305"/>
    </source>
</evidence>
<keyword evidence="3" id="KW-1185">Reference proteome</keyword>
<gene>
    <name evidence="2" type="ORF">P7K49_012321</name>
</gene>
<feature type="region of interest" description="Disordered" evidence="1">
    <location>
        <begin position="106"/>
        <end position="137"/>
    </location>
</feature>
<dbReference type="PANTHER" id="PTHR15724">
    <property type="entry name" value="PROTEIN PHOSPHATASE 1 REGULATORY SUBUNIT 26"/>
    <property type="match status" value="1"/>
</dbReference>
<proteinExistence type="predicted"/>